<reference evidence="2 3" key="1">
    <citation type="submission" date="2018-04" db="EMBL/GenBank/DDBJ databases">
        <title>Genomic Encyclopedia of Type Strains, Phase IV (KMG-IV): sequencing the most valuable type-strain genomes for metagenomic binning, comparative biology and taxonomic classification.</title>
        <authorList>
            <person name="Goeker M."/>
        </authorList>
    </citation>
    <scope>NUCLEOTIDE SEQUENCE [LARGE SCALE GENOMIC DNA]</scope>
    <source>
        <strain evidence="2 3">DSM 45771</strain>
    </source>
</reference>
<dbReference type="InterPro" id="IPR032710">
    <property type="entry name" value="NTF2-like_dom_sf"/>
</dbReference>
<dbReference type="AlphaFoldDB" id="A0A2U1FLY6"/>
<proteinExistence type="predicted"/>
<name>A0A2U1FLY6_9PSEU</name>
<feature type="domain" description="SnoaL-like" evidence="1">
    <location>
        <begin position="11"/>
        <end position="95"/>
    </location>
</feature>
<dbReference type="RefSeq" id="WP_207787093.1">
    <property type="nucleotide sequence ID" value="NZ_QEKW01000002.1"/>
</dbReference>
<protein>
    <submittedName>
        <fullName evidence="2">SnoaL-like protein</fullName>
    </submittedName>
</protein>
<sequence length="119" mass="13474">MIVRYLEATGNDPELGHRIFADDAVLEFPQSGERFTGRDTFLAWRTQYPAKVTGEIRRVLGLGDLWVAEAVIRYDGGEPMYGVSILEFRDDLVVRETIYGGPPWEAPDWRAPYRDGGPV</sequence>
<gene>
    <name evidence="2" type="ORF">C8D89_102358</name>
</gene>
<dbReference type="Proteomes" id="UP000245639">
    <property type="component" value="Unassembled WGS sequence"/>
</dbReference>
<dbReference type="Gene3D" id="3.10.450.50">
    <property type="match status" value="1"/>
</dbReference>
<keyword evidence="3" id="KW-1185">Reference proteome</keyword>
<dbReference type="Pfam" id="PF12680">
    <property type="entry name" value="SnoaL_2"/>
    <property type="match status" value="1"/>
</dbReference>
<comment type="caution">
    <text evidence="2">The sequence shown here is derived from an EMBL/GenBank/DDBJ whole genome shotgun (WGS) entry which is preliminary data.</text>
</comment>
<evidence type="ECO:0000259" key="1">
    <source>
        <dbReference type="Pfam" id="PF12680"/>
    </source>
</evidence>
<evidence type="ECO:0000313" key="3">
    <source>
        <dbReference type="Proteomes" id="UP000245639"/>
    </source>
</evidence>
<organism evidence="2 3">
    <name type="scientific">Actinomycetospora cinnamomea</name>
    <dbReference type="NCBI Taxonomy" id="663609"/>
    <lineage>
        <taxon>Bacteria</taxon>
        <taxon>Bacillati</taxon>
        <taxon>Actinomycetota</taxon>
        <taxon>Actinomycetes</taxon>
        <taxon>Pseudonocardiales</taxon>
        <taxon>Pseudonocardiaceae</taxon>
        <taxon>Actinomycetospora</taxon>
    </lineage>
</organism>
<dbReference type="EMBL" id="QEKW01000002">
    <property type="protein sequence ID" value="PVZ13208.1"/>
    <property type="molecule type" value="Genomic_DNA"/>
</dbReference>
<evidence type="ECO:0000313" key="2">
    <source>
        <dbReference type="EMBL" id="PVZ13208.1"/>
    </source>
</evidence>
<accession>A0A2U1FLY6</accession>
<dbReference type="InterPro" id="IPR037401">
    <property type="entry name" value="SnoaL-like"/>
</dbReference>
<dbReference type="SUPFAM" id="SSF54427">
    <property type="entry name" value="NTF2-like"/>
    <property type="match status" value="1"/>
</dbReference>